<keyword evidence="1" id="KW-0732">Signal</keyword>
<proteinExistence type="predicted"/>
<name>A0A4P9UQB3_METBY</name>
<protein>
    <submittedName>
        <fullName evidence="2">ABC transporter substrate-binding protein</fullName>
    </submittedName>
</protein>
<feature type="chain" id="PRO_5020780556" evidence="1">
    <location>
        <begin position="26"/>
        <end position="205"/>
    </location>
</feature>
<gene>
    <name evidence="2" type="ORF">EQU24_16145</name>
</gene>
<dbReference type="RefSeq" id="WP_017842595.1">
    <property type="nucleotide sequence ID" value="NZ_CP035467.1"/>
</dbReference>
<dbReference type="Proteomes" id="UP000305881">
    <property type="component" value="Chromosome"/>
</dbReference>
<dbReference type="PANTHER" id="PTHR36573:SF1">
    <property type="entry name" value="INTERMEMBRANE PHOSPHOLIPID TRANSPORT SYSTEM BINDING PROTEIN MLAC"/>
    <property type="match status" value="1"/>
</dbReference>
<dbReference type="AlphaFoldDB" id="A0A4P9UQB3"/>
<reference evidence="3" key="1">
    <citation type="journal article" date="2019" name="J. Bacteriol.">
        <title>A Mutagenic Screen Identifies a TonB-Dependent Receptor Required for the Lanthanide Metal Switch in the Type I Methanotroph 'Methylotuvimicrobium buryatense' 5GB1C.</title>
        <authorList>
            <person name="Groom J.D."/>
            <person name="Ford S.M."/>
            <person name="Pesesky M.W."/>
            <person name="Lidstrom M.E."/>
        </authorList>
    </citation>
    <scope>NUCLEOTIDE SEQUENCE [LARGE SCALE GENOMIC DNA]</scope>
    <source>
        <strain evidence="3">5GB1C</strain>
    </source>
</reference>
<dbReference type="InterPro" id="IPR008869">
    <property type="entry name" value="MlaC/ttg2D"/>
</dbReference>
<dbReference type="PIRSF" id="PIRSF004649">
    <property type="entry name" value="MlaC"/>
    <property type="match status" value="1"/>
</dbReference>
<dbReference type="Pfam" id="PF05494">
    <property type="entry name" value="MlaC"/>
    <property type="match status" value="1"/>
</dbReference>
<accession>A0A4P9UQB3</accession>
<sequence>MHNRRPLSLLFFLFCLVTTLYPLNAAANLSPPQQIIQNSSDRIQQTLSQPLYRNDFARATQFVDGVVGDFVDMERVAILVLGRHIRQATPAQRQQFIKEFRTLLVRTYTKAFQEYTDWHITFSPQVSGEDPTRTIVRTTVHQPGQQPININYRMMKNRSGEWKVFDILIEGVSLVTNYRSTFNREIAQTGSIDGVIKMLVDRNRR</sequence>
<dbReference type="STRING" id="675511.GCA_000341735_04223"/>
<organism evidence="2 3">
    <name type="scientific">Methylotuvimicrobium buryatense</name>
    <name type="common">Methylomicrobium buryatense</name>
    <dbReference type="NCBI Taxonomy" id="95641"/>
    <lineage>
        <taxon>Bacteria</taxon>
        <taxon>Pseudomonadati</taxon>
        <taxon>Pseudomonadota</taxon>
        <taxon>Gammaproteobacteria</taxon>
        <taxon>Methylococcales</taxon>
        <taxon>Methylococcaceae</taxon>
        <taxon>Methylotuvimicrobium</taxon>
    </lineage>
</organism>
<dbReference type="KEGG" id="mbur:EQU24_16145"/>
<dbReference type="OrthoDB" id="9787053at2"/>
<dbReference type="Gene3D" id="3.10.450.710">
    <property type="entry name" value="Tgt2/MlaC"/>
    <property type="match status" value="1"/>
</dbReference>
<dbReference type="InterPro" id="IPR042245">
    <property type="entry name" value="Tgt2/MlaC_sf"/>
</dbReference>
<dbReference type="PANTHER" id="PTHR36573">
    <property type="entry name" value="INTERMEMBRANE PHOSPHOLIPID TRANSPORT SYSTEM BINDING PROTEIN MLAC"/>
    <property type="match status" value="1"/>
</dbReference>
<keyword evidence="3" id="KW-1185">Reference proteome</keyword>
<evidence type="ECO:0000313" key="3">
    <source>
        <dbReference type="Proteomes" id="UP000305881"/>
    </source>
</evidence>
<dbReference type="EMBL" id="CP035467">
    <property type="protein sequence ID" value="QCW83598.1"/>
    <property type="molecule type" value="Genomic_DNA"/>
</dbReference>
<evidence type="ECO:0000256" key="1">
    <source>
        <dbReference type="SAM" id="SignalP"/>
    </source>
</evidence>
<feature type="signal peptide" evidence="1">
    <location>
        <begin position="1"/>
        <end position="25"/>
    </location>
</feature>
<evidence type="ECO:0000313" key="2">
    <source>
        <dbReference type="EMBL" id="QCW83598.1"/>
    </source>
</evidence>